<dbReference type="Pfam" id="PF00665">
    <property type="entry name" value="rve"/>
    <property type="match status" value="1"/>
</dbReference>
<gene>
    <name evidence="3" type="ORF">ETF27_10630</name>
</gene>
<dbReference type="Pfam" id="PF13936">
    <property type="entry name" value="HTH_38"/>
    <property type="match status" value="1"/>
</dbReference>
<dbReference type="GO" id="GO:0015074">
    <property type="term" value="P:DNA integration"/>
    <property type="evidence" value="ECO:0007669"/>
    <property type="project" value="InterPro"/>
</dbReference>
<organism evidence="3 4">
    <name type="scientific">Prevotella brunnea</name>
    <dbReference type="NCBI Taxonomy" id="2508867"/>
    <lineage>
        <taxon>Bacteria</taxon>
        <taxon>Pseudomonadati</taxon>
        <taxon>Bacteroidota</taxon>
        <taxon>Bacteroidia</taxon>
        <taxon>Bacteroidales</taxon>
        <taxon>Prevotellaceae</taxon>
        <taxon>Prevotella</taxon>
    </lineage>
</organism>
<feature type="domain" description="Integrase catalytic" evidence="2">
    <location>
        <begin position="155"/>
        <end position="316"/>
    </location>
</feature>
<dbReference type="InterPro" id="IPR009057">
    <property type="entry name" value="Homeodomain-like_sf"/>
</dbReference>
<dbReference type="NCBIfam" id="NF033563">
    <property type="entry name" value="transpos_IS30"/>
    <property type="match status" value="1"/>
</dbReference>
<evidence type="ECO:0000313" key="3">
    <source>
        <dbReference type="EMBL" id="TXJ58341.1"/>
    </source>
</evidence>
<protein>
    <submittedName>
        <fullName evidence="3">IS30 family transposase</fullName>
    </submittedName>
</protein>
<dbReference type="InterPro" id="IPR036397">
    <property type="entry name" value="RNaseH_sf"/>
</dbReference>
<proteinExistence type="predicted"/>
<dbReference type="InterPro" id="IPR053392">
    <property type="entry name" value="Transposase_IS30-like"/>
</dbReference>
<dbReference type="GO" id="GO:0003676">
    <property type="term" value="F:nucleic acid binding"/>
    <property type="evidence" value="ECO:0007669"/>
    <property type="project" value="InterPro"/>
</dbReference>
<evidence type="ECO:0000256" key="1">
    <source>
        <dbReference type="ARBA" id="ARBA00023172"/>
    </source>
</evidence>
<dbReference type="PROSITE" id="PS50994">
    <property type="entry name" value="INTEGRASE"/>
    <property type="match status" value="1"/>
</dbReference>
<dbReference type="SUPFAM" id="SSF53098">
    <property type="entry name" value="Ribonuclease H-like"/>
    <property type="match status" value="1"/>
</dbReference>
<keyword evidence="4" id="KW-1185">Reference proteome</keyword>
<dbReference type="InterPro" id="IPR025246">
    <property type="entry name" value="IS30-like_HTH"/>
</dbReference>
<dbReference type="OrthoDB" id="9803231at2"/>
<comment type="caution">
    <text evidence="3">The sequence shown here is derived from an EMBL/GenBank/DDBJ whole genome shotgun (WGS) entry which is preliminary data.</text>
</comment>
<sequence length="317" mass="36235">MYKQLTSEQRYTISVLLQKKFSLSFIAETIGVSVSTVSREINRNSNEKGIYSCHLAILRARRRKSNNPGNRSVKPYVRSRVFELIRHEQWSPEEVSGWLRREEGMKVSKSTIYNWIAASSPHHKDNIRKHLRHGGHKGRTSNMSGSALISNRVSIDERPVEADGRSIGDWEMDTIVGKNGKGAIVTLVDRKSCYMLMEKLETGKQAVPLAHAVVRLLRESQLPVRTITTDNGSEFAAHEIIARKLGTTVYFAHPYSSWEKGAIENMNGLIRQYIPKKTNFKGISKGMIKHIIEKLNNRPRKKNQFQKPKDMIKQRIV</sequence>
<dbReference type="InterPro" id="IPR051917">
    <property type="entry name" value="Transposase-Integrase"/>
</dbReference>
<dbReference type="Proteomes" id="UP000321612">
    <property type="component" value="Unassembled WGS sequence"/>
</dbReference>
<dbReference type="InterPro" id="IPR012337">
    <property type="entry name" value="RNaseH-like_sf"/>
</dbReference>
<dbReference type="Gene3D" id="3.30.420.10">
    <property type="entry name" value="Ribonuclease H-like superfamily/Ribonuclease H"/>
    <property type="match status" value="1"/>
</dbReference>
<dbReference type="GO" id="GO:0032196">
    <property type="term" value="P:transposition"/>
    <property type="evidence" value="ECO:0007669"/>
    <property type="project" value="TreeGrafter"/>
</dbReference>
<name>A0A5C8G8T1_9BACT</name>
<dbReference type="PANTHER" id="PTHR10948">
    <property type="entry name" value="TRANSPOSASE"/>
    <property type="match status" value="1"/>
</dbReference>
<dbReference type="GO" id="GO:0006310">
    <property type="term" value="P:DNA recombination"/>
    <property type="evidence" value="ECO:0007669"/>
    <property type="project" value="UniProtKB-KW"/>
</dbReference>
<keyword evidence="1" id="KW-0233">DNA recombination</keyword>
<dbReference type="EMBL" id="SDIK01000097">
    <property type="protein sequence ID" value="TXJ58341.1"/>
    <property type="molecule type" value="Genomic_DNA"/>
</dbReference>
<dbReference type="SUPFAM" id="SSF46689">
    <property type="entry name" value="Homeodomain-like"/>
    <property type="match status" value="1"/>
</dbReference>
<dbReference type="GO" id="GO:0004803">
    <property type="term" value="F:transposase activity"/>
    <property type="evidence" value="ECO:0007669"/>
    <property type="project" value="TreeGrafter"/>
</dbReference>
<dbReference type="RefSeq" id="WP_130828935.1">
    <property type="nucleotide sequence ID" value="NZ_SDIK01000097.1"/>
</dbReference>
<evidence type="ECO:0000313" key="4">
    <source>
        <dbReference type="Proteomes" id="UP000321612"/>
    </source>
</evidence>
<dbReference type="InterPro" id="IPR001584">
    <property type="entry name" value="Integrase_cat-core"/>
</dbReference>
<reference evidence="4" key="1">
    <citation type="submission" date="2019-05" db="EMBL/GenBank/DDBJ databases">
        <title>Prevotella brunnea sp. nov., isolated from a wound of a patient.</title>
        <authorList>
            <person name="Buhl M."/>
        </authorList>
    </citation>
    <scope>NUCLEOTIDE SEQUENCE [LARGE SCALE GENOMIC DNA]</scope>
    <source>
        <strain evidence="4">A2672</strain>
    </source>
</reference>
<dbReference type="GO" id="GO:0005829">
    <property type="term" value="C:cytosol"/>
    <property type="evidence" value="ECO:0007669"/>
    <property type="project" value="TreeGrafter"/>
</dbReference>
<accession>A0A5C8G8T1</accession>
<dbReference type="AlphaFoldDB" id="A0A5C8G8T1"/>
<dbReference type="PANTHER" id="PTHR10948:SF23">
    <property type="entry name" value="TRANSPOSASE INSI FOR INSERTION SEQUENCE ELEMENT IS30A-RELATED"/>
    <property type="match status" value="1"/>
</dbReference>
<evidence type="ECO:0000259" key="2">
    <source>
        <dbReference type="PROSITE" id="PS50994"/>
    </source>
</evidence>